<dbReference type="InterPro" id="IPR013094">
    <property type="entry name" value="AB_hydrolase_3"/>
</dbReference>
<keyword evidence="2" id="KW-0378">Hydrolase</keyword>
<dbReference type="InterPro" id="IPR029058">
    <property type="entry name" value="AB_hydrolase_fold"/>
</dbReference>
<organism evidence="4 5">
    <name type="scientific">Kineosporia succinea</name>
    <dbReference type="NCBI Taxonomy" id="84632"/>
    <lineage>
        <taxon>Bacteria</taxon>
        <taxon>Bacillati</taxon>
        <taxon>Actinomycetota</taxon>
        <taxon>Actinomycetes</taxon>
        <taxon>Kineosporiales</taxon>
        <taxon>Kineosporiaceae</taxon>
        <taxon>Kineosporia</taxon>
    </lineage>
</organism>
<evidence type="ECO:0000313" key="4">
    <source>
        <dbReference type="EMBL" id="MDP9828920.1"/>
    </source>
</evidence>
<dbReference type="PROSITE" id="PS01173">
    <property type="entry name" value="LIPASE_GDXG_HIS"/>
    <property type="match status" value="1"/>
</dbReference>
<dbReference type="Gene3D" id="3.40.50.1820">
    <property type="entry name" value="alpha/beta hydrolase"/>
    <property type="match status" value="1"/>
</dbReference>
<proteinExistence type="inferred from homology"/>
<dbReference type="InterPro" id="IPR050300">
    <property type="entry name" value="GDXG_lipolytic_enzyme"/>
</dbReference>
<dbReference type="InterPro" id="IPR002168">
    <property type="entry name" value="Lipase_GDXG_HIS_AS"/>
</dbReference>
<comment type="caution">
    <text evidence="4">The sequence shown here is derived from an EMBL/GenBank/DDBJ whole genome shotgun (WGS) entry which is preliminary data.</text>
</comment>
<keyword evidence="5" id="KW-1185">Reference proteome</keyword>
<gene>
    <name evidence="4" type="ORF">J2S57_004669</name>
</gene>
<protein>
    <submittedName>
        <fullName evidence="4">Acetyl esterase/lipase</fullName>
    </submittedName>
</protein>
<comment type="similarity">
    <text evidence="1">Belongs to the 'GDXG' lipolytic enzyme family.</text>
</comment>
<accession>A0ABT9PA60</accession>
<dbReference type="EMBL" id="JAUSQZ010000001">
    <property type="protein sequence ID" value="MDP9828920.1"/>
    <property type="molecule type" value="Genomic_DNA"/>
</dbReference>
<dbReference type="RefSeq" id="WP_307246608.1">
    <property type="nucleotide sequence ID" value="NZ_JAUSQZ010000001.1"/>
</dbReference>
<reference evidence="4 5" key="1">
    <citation type="submission" date="2023-07" db="EMBL/GenBank/DDBJ databases">
        <title>Sequencing the genomes of 1000 actinobacteria strains.</title>
        <authorList>
            <person name="Klenk H.-P."/>
        </authorList>
    </citation>
    <scope>NUCLEOTIDE SEQUENCE [LARGE SCALE GENOMIC DNA]</scope>
    <source>
        <strain evidence="4 5">DSM 44388</strain>
    </source>
</reference>
<evidence type="ECO:0000259" key="3">
    <source>
        <dbReference type="Pfam" id="PF07859"/>
    </source>
</evidence>
<evidence type="ECO:0000256" key="2">
    <source>
        <dbReference type="ARBA" id="ARBA00022801"/>
    </source>
</evidence>
<feature type="domain" description="Alpha/beta hydrolase fold-3" evidence="3">
    <location>
        <begin position="50"/>
        <end position="248"/>
    </location>
</feature>
<dbReference type="Pfam" id="PF07859">
    <property type="entry name" value="Abhydrolase_3"/>
    <property type="match status" value="1"/>
</dbReference>
<dbReference type="PANTHER" id="PTHR48081">
    <property type="entry name" value="AB HYDROLASE SUPERFAMILY PROTEIN C4A8.06C"/>
    <property type="match status" value="1"/>
</dbReference>
<dbReference type="PANTHER" id="PTHR48081:SF30">
    <property type="entry name" value="ACETYL-HYDROLASE LIPR-RELATED"/>
    <property type="match status" value="1"/>
</dbReference>
<name>A0ABT9PA60_9ACTN</name>
<sequence>MTIDPTLADQRTSYDQLIHRDLPAGVTTRTTTLGGRPALEIRTGATGGTLLFLHGGGYRLGSPAAYAGFTTAIARQTGTEAVAPDYRLAPEHPFPAATDDALAAYRELVRNVHPSRLVIGGDSAGGGLTIATLVGARDAGLPLPAAAFVFSPYADLTHSGESMRTRVGIDPIFTPEALATLGALYTSDPHDPRASVWTADLRGLPPLLIQVGSSELLLDDAVRLAARAAADDVDVTLEVTARAPHVFQNRFGDGGPADAALENVGRFVRRHLTVRR</sequence>
<evidence type="ECO:0000313" key="5">
    <source>
        <dbReference type="Proteomes" id="UP001235712"/>
    </source>
</evidence>
<evidence type="ECO:0000256" key="1">
    <source>
        <dbReference type="ARBA" id="ARBA00010515"/>
    </source>
</evidence>
<dbReference type="Proteomes" id="UP001235712">
    <property type="component" value="Unassembled WGS sequence"/>
</dbReference>
<dbReference type="SUPFAM" id="SSF53474">
    <property type="entry name" value="alpha/beta-Hydrolases"/>
    <property type="match status" value="1"/>
</dbReference>